<sequence>MIRSILTVPLHFETGVTPFVVAGIEFSERIVSALYIYSKSRFTSIHNLLVRLWQIAAQRRCEVCGGSGLVLQEKEIFRCPGGGGWVSSMAAMETILLWLASQPSSIHPSTRRRVTAASPADAEINVACSDAFECNGYYFELMHLDRITPLVFVSSNVRTMKSVSSNRVISEIGFRGSSLSTSTIRSFLSRSVSSKKNSVSKNPKLPGSDAENMPPPDPNLPEASCAFTPPLKQKEFIEKGAIVSDEKCEALGSDSAVKVAVRIRPGNGHEIGGIHSTKNISSDTLLLGDRRFTFDSVFNSRTSQEDIFQTVGVPLVKDALAGYNTSILSYGQSGSGKTYTIWGPPSSMVEEPSSSGDQGLVSRIFQTLFSEIEKQEEACEGNQVNYQCRCSFLEIYNEKIGDLLDQTQRNLQIKDDPKNGLYVENLSEEYVTSYEDVMHILIKGLSSRKVGATTMNSKSSRSHIVFTCVIESWCKEAASQCFTSSKTSRISFVDLAGSDTRKLDGVGNKCTKEAKNVKKSLSHLGRLVHALANRSQVTDEDALYKGSRLTHLLRESLGGNAKLTVICAISPYNKNESETLSTLRFGQRVKCIKNEPMVNEITQDDMNGLSDQIRQLKEELIRAKSQRHNFVKGGQGYSQMQYARKSLNQLRTSLNRSLMIPHMGYDSEKEINVDENDVKELHEQLNKLETFEEEKSGKGNADSEEESCNTDDSSADFTNCQEEFETNETDSRQCLAEVASKHNMTSKGSISMNFLRDSQFLEEPTLSESPKIGKLQGKSTVFSSSLLSSPKTVSENSKISPNVSERPSIRQSQHIGSSIRTSMSLAASLQRGLEIIDYHQRSSAASDKSPVAFSFEHLALNPSLEVLDKNKTSIQTLPEDSQLTDGIPPSFLCSSCQRKREDPEEVEESLKNWIVPVDKMKNDLWEDKKRAQELASICKEQEAKIQQLNRQIEQLKLDKEQMDGRGSPILCIEASKNDSLLLEEIKDENTDKSMDKLRYSLLKGISGGSQYNNSEEELERERERWTETEGEWISLTDELRVDMEAQRRRAEKLEGELRLEKNCTEELDDALHRAVLGHAKMVEHYAELQEKYNDLVGKHRVIMEGIVEVKKAAAKAGAKGHGSRFAKSVAAELSAKRVEKERERELLMKENQRLRIQLRDTAEAVHAAGELLVRLREAEQATSVAEENMAKFQEENDKLRKQMEKIKRKHKMEMTTMKQYLAESKLPGSALPPLYKDEDDYYDNNAHSMVAHPDDDQAWRAEFGPIYQAGSFLE</sequence>
<dbReference type="EMBL" id="JAXIOK010000016">
    <property type="protein sequence ID" value="KAK4753332.1"/>
    <property type="molecule type" value="Genomic_DNA"/>
</dbReference>
<dbReference type="GO" id="GO:0055046">
    <property type="term" value="P:microgametogenesis"/>
    <property type="evidence" value="ECO:0007669"/>
    <property type="project" value="UniProtKB-ARBA"/>
</dbReference>
<evidence type="ECO:0000256" key="4">
    <source>
        <dbReference type="ARBA" id="ARBA00023054"/>
    </source>
</evidence>
<dbReference type="Proteomes" id="UP001345219">
    <property type="component" value="Chromosome 16"/>
</dbReference>
<feature type="coiled-coil region" evidence="8">
    <location>
        <begin position="931"/>
        <end position="965"/>
    </location>
</feature>
<dbReference type="InterPro" id="IPR044986">
    <property type="entry name" value="KIF15/KIN-12"/>
</dbReference>
<keyword evidence="1" id="KW-0493">Microtubule</keyword>
<accession>A0AAN7PS19</accession>
<evidence type="ECO:0000259" key="10">
    <source>
        <dbReference type="PROSITE" id="PS50067"/>
    </source>
</evidence>
<dbReference type="InterPro" id="IPR001752">
    <property type="entry name" value="Kinesin_motor_dom"/>
</dbReference>
<dbReference type="GO" id="GO:0005524">
    <property type="term" value="F:ATP binding"/>
    <property type="evidence" value="ECO:0007669"/>
    <property type="project" value="UniProtKB-UniRule"/>
</dbReference>
<keyword evidence="2 7" id="KW-0547">Nucleotide-binding</keyword>
<feature type="binding site" evidence="7">
    <location>
        <begin position="331"/>
        <end position="338"/>
    </location>
    <ligand>
        <name>ATP</name>
        <dbReference type="ChEBI" id="CHEBI:30616"/>
    </ligand>
</feature>
<evidence type="ECO:0000256" key="5">
    <source>
        <dbReference type="ARBA" id="ARBA00023175"/>
    </source>
</evidence>
<dbReference type="GO" id="GO:0009524">
    <property type="term" value="C:phragmoplast"/>
    <property type="evidence" value="ECO:0007669"/>
    <property type="project" value="UniProtKB-ARBA"/>
</dbReference>
<feature type="coiled-coil region" evidence="8">
    <location>
        <begin position="1130"/>
        <end position="1209"/>
    </location>
</feature>
<dbReference type="InterPro" id="IPR027417">
    <property type="entry name" value="P-loop_NTPase"/>
</dbReference>
<comment type="similarity">
    <text evidence="6">Belongs to the TRAFAC class myosin-kinesin ATPase superfamily. Kinesin family. KIN-12 subfamily.</text>
</comment>
<dbReference type="GO" id="GO:0008017">
    <property type="term" value="F:microtubule binding"/>
    <property type="evidence" value="ECO:0007669"/>
    <property type="project" value="InterPro"/>
</dbReference>
<feature type="region of interest" description="Disordered" evidence="9">
    <location>
        <begin position="688"/>
        <end position="716"/>
    </location>
</feature>
<feature type="region of interest" description="Disordered" evidence="9">
    <location>
        <begin position="792"/>
        <end position="817"/>
    </location>
</feature>
<reference evidence="11 12" key="1">
    <citation type="journal article" date="2023" name="Hortic Res">
        <title>Pangenome of water caltrop reveals structural variations and asymmetric subgenome divergence after allopolyploidization.</title>
        <authorList>
            <person name="Zhang X."/>
            <person name="Chen Y."/>
            <person name="Wang L."/>
            <person name="Yuan Y."/>
            <person name="Fang M."/>
            <person name="Shi L."/>
            <person name="Lu R."/>
            <person name="Comes H.P."/>
            <person name="Ma Y."/>
            <person name="Chen Y."/>
            <person name="Huang G."/>
            <person name="Zhou Y."/>
            <person name="Zheng Z."/>
            <person name="Qiu Y."/>
        </authorList>
    </citation>
    <scope>NUCLEOTIDE SEQUENCE [LARGE SCALE GENOMIC DNA]</scope>
    <source>
        <tissue evidence="11">Roots</tissue>
    </source>
</reference>
<feature type="domain" description="Kinesin motor" evidence="10">
    <location>
        <begin position="256"/>
        <end position="592"/>
    </location>
</feature>
<organism evidence="11 12">
    <name type="scientific">Trapa incisa</name>
    <dbReference type="NCBI Taxonomy" id="236973"/>
    <lineage>
        <taxon>Eukaryota</taxon>
        <taxon>Viridiplantae</taxon>
        <taxon>Streptophyta</taxon>
        <taxon>Embryophyta</taxon>
        <taxon>Tracheophyta</taxon>
        <taxon>Spermatophyta</taxon>
        <taxon>Magnoliopsida</taxon>
        <taxon>eudicotyledons</taxon>
        <taxon>Gunneridae</taxon>
        <taxon>Pentapetalae</taxon>
        <taxon>rosids</taxon>
        <taxon>malvids</taxon>
        <taxon>Myrtales</taxon>
        <taxon>Lythraceae</taxon>
        <taxon>Trapa</taxon>
    </lineage>
</organism>
<dbReference type="InterPro" id="IPR036961">
    <property type="entry name" value="Kinesin_motor_dom_sf"/>
</dbReference>
<evidence type="ECO:0000313" key="11">
    <source>
        <dbReference type="EMBL" id="KAK4753332.1"/>
    </source>
</evidence>
<feature type="compositionally biased region" description="Polar residues" evidence="9">
    <location>
        <begin position="795"/>
        <end position="817"/>
    </location>
</feature>
<keyword evidence="4 8" id="KW-0175">Coiled coil</keyword>
<evidence type="ECO:0000256" key="8">
    <source>
        <dbReference type="SAM" id="Coils"/>
    </source>
</evidence>
<dbReference type="GO" id="GO:0080175">
    <property type="term" value="P:phragmoplast microtubule organization"/>
    <property type="evidence" value="ECO:0007669"/>
    <property type="project" value="UniProtKB-ARBA"/>
</dbReference>
<dbReference type="SUPFAM" id="SSF52540">
    <property type="entry name" value="P-loop containing nucleoside triphosphate hydrolases"/>
    <property type="match status" value="1"/>
</dbReference>
<dbReference type="GO" id="GO:0003777">
    <property type="term" value="F:microtubule motor activity"/>
    <property type="evidence" value="ECO:0007669"/>
    <property type="project" value="InterPro"/>
</dbReference>
<dbReference type="PRINTS" id="PR00380">
    <property type="entry name" value="KINESINHEAVY"/>
</dbReference>
<feature type="compositionally biased region" description="Low complexity" evidence="9">
    <location>
        <begin position="195"/>
        <end position="206"/>
    </location>
</feature>
<dbReference type="FunFam" id="3.40.850.10:FF:000052">
    <property type="entry name" value="Kinesin-like protein KIN-12F"/>
    <property type="match status" value="1"/>
</dbReference>
<dbReference type="GO" id="GO:0007112">
    <property type="term" value="P:male meiosis cytokinesis"/>
    <property type="evidence" value="ECO:0007669"/>
    <property type="project" value="UniProtKB-ARBA"/>
</dbReference>
<dbReference type="PANTHER" id="PTHR37739">
    <property type="entry name" value="KINESIN-LIKE PROTEIN KIN-12D"/>
    <property type="match status" value="1"/>
</dbReference>
<keyword evidence="3 7" id="KW-0067">ATP-binding</keyword>
<evidence type="ECO:0000256" key="3">
    <source>
        <dbReference type="ARBA" id="ARBA00022840"/>
    </source>
</evidence>
<evidence type="ECO:0000256" key="1">
    <source>
        <dbReference type="ARBA" id="ARBA00022701"/>
    </source>
</evidence>
<feature type="coiled-coil region" evidence="8">
    <location>
        <begin position="1011"/>
        <end position="1063"/>
    </location>
</feature>
<evidence type="ECO:0000256" key="7">
    <source>
        <dbReference type="PROSITE-ProRule" id="PRU00283"/>
    </source>
</evidence>
<keyword evidence="12" id="KW-1185">Reference proteome</keyword>
<dbReference type="PANTHER" id="PTHR37739:SF16">
    <property type="entry name" value="KINESIN-LIKE PROTEIN"/>
    <property type="match status" value="1"/>
</dbReference>
<evidence type="ECO:0000313" key="12">
    <source>
        <dbReference type="Proteomes" id="UP001345219"/>
    </source>
</evidence>
<dbReference type="GO" id="GO:0005874">
    <property type="term" value="C:microtubule"/>
    <property type="evidence" value="ECO:0007669"/>
    <property type="project" value="UniProtKB-KW"/>
</dbReference>
<dbReference type="AlphaFoldDB" id="A0AAN7PS19"/>
<gene>
    <name evidence="11" type="ORF">SAY87_022130</name>
</gene>
<proteinExistence type="inferred from homology"/>
<protein>
    <recommendedName>
        <fullName evidence="10">Kinesin motor domain-containing protein</fullName>
    </recommendedName>
</protein>
<dbReference type="Gene3D" id="3.40.850.10">
    <property type="entry name" value="Kinesin motor domain"/>
    <property type="match status" value="1"/>
</dbReference>
<name>A0AAN7PS19_9MYRT</name>
<evidence type="ECO:0000256" key="9">
    <source>
        <dbReference type="SAM" id="MobiDB-lite"/>
    </source>
</evidence>
<comment type="caution">
    <text evidence="11">The sequence shown here is derived from an EMBL/GenBank/DDBJ whole genome shotgun (WGS) entry which is preliminary data.</text>
</comment>
<feature type="region of interest" description="Disordered" evidence="9">
    <location>
        <begin position="195"/>
        <end position="224"/>
    </location>
</feature>
<dbReference type="Pfam" id="PF00225">
    <property type="entry name" value="Kinesin"/>
    <property type="match status" value="1"/>
</dbReference>
<feature type="compositionally biased region" description="Basic and acidic residues" evidence="9">
    <location>
        <begin position="688"/>
        <end position="697"/>
    </location>
</feature>
<feature type="coiled-coil region" evidence="8">
    <location>
        <begin position="599"/>
        <end position="626"/>
    </location>
</feature>
<dbReference type="GO" id="GO:0007018">
    <property type="term" value="P:microtubule-based movement"/>
    <property type="evidence" value="ECO:0007669"/>
    <property type="project" value="InterPro"/>
</dbReference>
<keyword evidence="5 7" id="KW-0505">Motor protein</keyword>
<dbReference type="SMART" id="SM00129">
    <property type="entry name" value="KISc"/>
    <property type="match status" value="1"/>
</dbReference>
<evidence type="ECO:0000256" key="2">
    <source>
        <dbReference type="ARBA" id="ARBA00022741"/>
    </source>
</evidence>
<evidence type="ECO:0000256" key="6">
    <source>
        <dbReference type="ARBA" id="ARBA00034488"/>
    </source>
</evidence>
<dbReference type="PROSITE" id="PS50067">
    <property type="entry name" value="KINESIN_MOTOR_2"/>
    <property type="match status" value="1"/>
</dbReference>